<keyword evidence="7" id="KW-0732">Signal</keyword>
<evidence type="ECO:0000256" key="2">
    <source>
        <dbReference type="ARBA" id="ARBA00040158"/>
    </source>
</evidence>
<feature type="chain" id="PRO_5035482455" description="DnaJ homolog subfamily B member 9" evidence="7">
    <location>
        <begin position="25"/>
        <end position="353"/>
    </location>
</feature>
<keyword evidence="10" id="KW-1185">Reference proteome</keyword>
<feature type="compositionally biased region" description="Basic and acidic residues" evidence="6">
    <location>
        <begin position="334"/>
        <end position="347"/>
    </location>
</feature>
<dbReference type="PROSITE" id="PS50076">
    <property type="entry name" value="DNAJ_2"/>
    <property type="match status" value="1"/>
</dbReference>
<evidence type="ECO:0000256" key="4">
    <source>
        <dbReference type="ARBA" id="ARBA00045428"/>
    </source>
</evidence>
<dbReference type="Proteomes" id="UP000838412">
    <property type="component" value="Chromosome 4"/>
</dbReference>
<feature type="domain" description="J" evidence="8">
    <location>
        <begin position="29"/>
        <end position="93"/>
    </location>
</feature>
<reference evidence="9" key="1">
    <citation type="submission" date="2022-01" db="EMBL/GenBank/DDBJ databases">
        <authorList>
            <person name="Braso-Vives M."/>
        </authorList>
    </citation>
    <scope>NUCLEOTIDE SEQUENCE</scope>
</reference>
<dbReference type="AlphaFoldDB" id="A0A8K0ERQ8"/>
<dbReference type="PROSITE" id="PS00636">
    <property type="entry name" value="DNAJ_1"/>
    <property type="match status" value="1"/>
</dbReference>
<keyword evidence="1" id="KW-0143">Chaperone</keyword>
<feature type="region of interest" description="Disordered" evidence="6">
    <location>
        <begin position="203"/>
        <end position="288"/>
    </location>
</feature>
<feature type="signal peptide" evidence="7">
    <location>
        <begin position="1"/>
        <end position="24"/>
    </location>
</feature>
<dbReference type="PANTHER" id="PTHR44360">
    <property type="entry name" value="DNAJ HOMOLOG SUBFAMILY B MEMBER 9"/>
    <property type="match status" value="1"/>
</dbReference>
<feature type="region of interest" description="Disordered" evidence="6">
    <location>
        <begin position="304"/>
        <end position="353"/>
    </location>
</feature>
<dbReference type="FunFam" id="1.10.287.110:FF:000307">
    <property type="entry name" value="Chaperone protein DNAJ, putative"/>
    <property type="match status" value="1"/>
</dbReference>
<dbReference type="Gene3D" id="1.10.287.110">
    <property type="entry name" value="DnaJ domain"/>
    <property type="match status" value="1"/>
</dbReference>
<feature type="region of interest" description="Disordered" evidence="6">
    <location>
        <begin position="163"/>
        <end position="190"/>
    </location>
</feature>
<accession>A0A8K0ERQ8</accession>
<comment type="function">
    <text evidence="4">Co-chaperone for Hsp70 protein HSPA5/BiP that acts as a key repressor of the ERN1/IRE1-mediated unfolded protein response (UPR). J domain-containing co-chaperones stimulate the ATPase activity of Hsp70 proteins and are required for efficient substrate recognition by Hsp70 proteins. In the unstressed endoplasmic reticulum, interacts with the luminal region of ERN1/IRE1 and selectively recruits HSPA5/BiP: HSPA5/BiP disrupts the dimerization of the active ERN1/IRE1 luminal region, thereby inactivating ERN1/IRE1. Also involved in endoplasmic reticulum-associated degradation (ERAD) of misfolded proteins. Required for survival of B-cell progenitors and normal antibody production.</text>
</comment>
<dbReference type="GO" id="GO:0051087">
    <property type="term" value="F:protein-folding chaperone binding"/>
    <property type="evidence" value="ECO:0007669"/>
    <property type="project" value="TreeGrafter"/>
</dbReference>
<evidence type="ECO:0000313" key="10">
    <source>
        <dbReference type="Proteomes" id="UP000838412"/>
    </source>
</evidence>
<organism evidence="9 10">
    <name type="scientific">Branchiostoma lanceolatum</name>
    <name type="common">Common lancelet</name>
    <name type="synonym">Amphioxus lanceolatum</name>
    <dbReference type="NCBI Taxonomy" id="7740"/>
    <lineage>
        <taxon>Eukaryota</taxon>
        <taxon>Metazoa</taxon>
        <taxon>Chordata</taxon>
        <taxon>Cephalochordata</taxon>
        <taxon>Leptocardii</taxon>
        <taxon>Amphioxiformes</taxon>
        <taxon>Branchiostomatidae</taxon>
        <taxon>Branchiostoma</taxon>
    </lineage>
</organism>
<dbReference type="CDD" id="cd06257">
    <property type="entry name" value="DnaJ"/>
    <property type="match status" value="1"/>
</dbReference>
<dbReference type="GO" id="GO:0051787">
    <property type="term" value="F:misfolded protein binding"/>
    <property type="evidence" value="ECO:0007669"/>
    <property type="project" value="TreeGrafter"/>
</dbReference>
<evidence type="ECO:0000256" key="5">
    <source>
        <dbReference type="ARBA" id="ARBA00046365"/>
    </source>
</evidence>
<feature type="compositionally biased region" description="Basic and acidic residues" evidence="6">
    <location>
        <begin position="221"/>
        <end position="236"/>
    </location>
</feature>
<dbReference type="PRINTS" id="PR00625">
    <property type="entry name" value="JDOMAIN"/>
</dbReference>
<protein>
    <recommendedName>
        <fullName evidence="2">DnaJ homolog subfamily B member 9</fullName>
    </recommendedName>
    <alternativeName>
        <fullName evidence="3">Endoplasmic reticulum DNA J domain-containing protein 4</fullName>
    </alternativeName>
</protein>
<evidence type="ECO:0000256" key="7">
    <source>
        <dbReference type="SAM" id="SignalP"/>
    </source>
</evidence>
<dbReference type="Pfam" id="PF00226">
    <property type="entry name" value="DnaJ"/>
    <property type="match status" value="1"/>
</dbReference>
<evidence type="ECO:0000256" key="3">
    <source>
        <dbReference type="ARBA" id="ARBA00041533"/>
    </source>
</evidence>
<evidence type="ECO:0000259" key="8">
    <source>
        <dbReference type="PROSITE" id="PS50076"/>
    </source>
</evidence>
<dbReference type="SUPFAM" id="SSF46565">
    <property type="entry name" value="Chaperone J-domain"/>
    <property type="match status" value="1"/>
</dbReference>
<dbReference type="InterPro" id="IPR051948">
    <property type="entry name" value="Hsp70_co-chaperone_J-domain"/>
</dbReference>
<dbReference type="PANTHER" id="PTHR44360:SF1">
    <property type="entry name" value="DNAJ HOMOLOG SUBFAMILY B MEMBER 9"/>
    <property type="match status" value="1"/>
</dbReference>
<dbReference type="InterPro" id="IPR018253">
    <property type="entry name" value="DnaJ_domain_CS"/>
</dbReference>
<dbReference type="InterPro" id="IPR036869">
    <property type="entry name" value="J_dom_sf"/>
</dbReference>
<feature type="compositionally biased region" description="Basic and acidic residues" evidence="6">
    <location>
        <begin position="304"/>
        <end position="319"/>
    </location>
</feature>
<sequence>MRPYSLCWIVLLAGHSAFITTAGAADKQDHYEVLDVPRNAESADIKRAFRRLAAEHHPDKNKDPGAETRFREIVEAYEVLTDEHLRAVYDKDGHSGVEKFKREGQASETQQFRKRQFDIQIEEIIAELLMLFKFARKANGPRGPNSRPFFIFSPKDPDFPFRFVKPQDFPTQRKKNRGNYNMGEEYPGREKARTHFRQMYSEEVNGGPNHEKPIFSHQKKMNGDERPNSENIRHSADAGPKAFSQKYHNDESPYGRSRRHAFENRRGRLRKRKEQGDDNLQNGHDFPREASSMHENMMKFHNNELENSRKGRDVPDVRRYVPTSRLPTGHKRQQTKDRRTFIRDTLSKGKQRG</sequence>
<dbReference type="OrthoDB" id="10250354at2759"/>
<evidence type="ECO:0000256" key="1">
    <source>
        <dbReference type="ARBA" id="ARBA00023186"/>
    </source>
</evidence>
<dbReference type="EMBL" id="OV696689">
    <property type="protein sequence ID" value="CAH1263609.1"/>
    <property type="molecule type" value="Genomic_DNA"/>
</dbReference>
<gene>
    <name evidence="9" type="primary">DNAJC16</name>
    <name evidence="9" type="ORF">BLAG_LOCUS18251</name>
</gene>
<dbReference type="GO" id="GO:0005783">
    <property type="term" value="C:endoplasmic reticulum"/>
    <property type="evidence" value="ECO:0007669"/>
    <property type="project" value="TreeGrafter"/>
</dbReference>
<proteinExistence type="predicted"/>
<comment type="subunit">
    <text evidence="5">Interacts with HSPA5/BiP; interaction is direct. Interacts with ERN1/IRE1 (via the luminal region). Interacts with DERL1.</text>
</comment>
<dbReference type="GO" id="GO:0036503">
    <property type="term" value="P:ERAD pathway"/>
    <property type="evidence" value="ECO:0007669"/>
    <property type="project" value="TreeGrafter"/>
</dbReference>
<dbReference type="SMART" id="SM00271">
    <property type="entry name" value="DnaJ"/>
    <property type="match status" value="1"/>
</dbReference>
<dbReference type="InterPro" id="IPR001623">
    <property type="entry name" value="DnaJ_domain"/>
</dbReference>
<name>A0A8K0ERQ8_BRALA</name>
<evidence type="ECO:0000313" key="9">
    <source>
        <dbReference type="EMBL" id="CAH1263609.1"/>
    </source>
</evidence>
<evidence type="ECO:0000256" key="6">
    <source>
        <dbReference type="SAM" id="MobiDB-lite"/>
    </source>
</evidence>